<evidence type="ECO:0000313" key="6">
    <source>
        <dbReference type="Ensembl" id="ENSPSNP00000010586.1"/>
    </source>
</evidence>
<accession>A0A8C9E0L9</accession>
<comment type="function">
    <text evidence="3 5">Regulatory subunit of casein kinase II/CK2. As part of the kinase complex regulates the basal catalytic activity of the alpha subunit a constitutively active serine/threonine-protein kinase that phosphorylates a large number of substrates containing acidic residues C-terminal to the phosphorylated serine or threonine. Participates in Wnt signaling.</text>
</comment>
<dbReference type="GO" id="GO:0019046">
    <property type="term" value="P:release from viral latency"/>
    <property type="evidence" value="ECO:0007669"/>
    <property type="project" value="Ensembl"/>
</dbReference>
<evidence type="ECO:0000256" key="4">
    <source>
        <dbReference type="ARBA" id="ARBA00046517"/>
    </source>
</evidence>
<dbReference type="GO" id="GO:0005886">
    <property type="term" value="C:plasma membrane"/>
    <property type="evidence" value="ECO:0007669"/>
    <property type="project" value="Ensembl"/>
</dbReference>
<evidence type="ECO:0000256" key="2">
    <source>
        <dbReference type="ARBA" id="ARBA00017775"/>
    </source>
</evidence>
<dbReference type="GO" id="GO:0019887">
    <property type="term" value="F:protein kinase regulator activity"/>
    <property type="evidence" value="ECO:0007669"/>
    <property type="project" value="InterPro"/>
</dbReference>
<name>A0A8C9E0L9_PHOSS</name>
<dbReference type="Gene3D" id="1.10.1820.10">
    <property type="entry name" value="protein kinase ck2 holoenzyme, chain C, domain 1"/>
    <property type="match status" value="1"/>
</dbReference>
<dbReference type="GO" id="GO:0004674">
    <property type="term" value="F:protein serine/threonine kinase activity"/>
    <property type="evidence" value="ECO:0007669"/>
    <property type="project" value="Ensembl"/>
</dbReference>
<evidence type="ECO:0000256" key="5">
    <source>
        <dbReference type="RuleBase" id="RU361268"/>
    </source>
</evidence>
<evidence type="ECO:0000256" key="1">
    <source>
        <dbReference type="ARBA" id="ARBA00006941"/>
    </source>
</evidence>
<dbReference type="GO" id="GO:0031519">
    <property type="term" value="C:PcG protein complex"/>
    <property type="evidence" value="ECO:0007669"/>
    <property type="project" value="Ensembl"/>
</dbReference>
<reference evidence="6" key="2">
    <citation type="submission" date="2025-08" db="UniProtKB">
        <authorList>
            <consortium name="Ensembl"/>
        </authorList>
    </citation>
    <scope>IDENTIFICATION</scope>
</reference>
<dbReference type="GO" id="GO:0033211">
    <property type="term" value="P:adiponectin-activated signaling pathway"/>
    <property type="evidence" value="ECO:0007669"/>
    <property type="project" value="Ensembl"/>
</dbReference>
<organism evidence="6 7">
    <name type="scientific">Phocoena sinus</name>
    <name type="common">Vaquita</name>
    <dbReference type="NCBI Taxonomy" id="42100"/>
    <lineage>
        <taxon>Eukaryota</taxon>
        <taxon>Metazoa</taxon>
        <taxon>Chordata</taxon>
        <taxon>Craniata</taxon>
        <taxon>Vertebrata</taxon>
        <taxon>Euteleostomi</taxon>
        <taxon>Mammalia</taxon>
        <taxon>Eutheria</taxon>
        <taxon>Laurasiatheria</taxon>
        <taxon>Artiodactyla</taxon>
        <taxon>Whippomorpha</taxon>
        <taxon>Cetacea</taxon>
        <taxon>Odontoceti</taxon>
        <taxon>Phocoenidae</taxon>
        <taxon>Phocoena</taxon>
    </lineage>
</organism>
<dbReference type="GO" id="GO:0005956">
    <property type="term" value="C:protein kinase CK2 complex"/>
    <property type="evidence" value="ECO:0007669"/>
    <property type="project" value="UniProtKB-UniRule"/>
</dbReference>
<dbReference type="InterPro" id="IPR035991">
    <property type="entry name" value="Casein_kinase_II_beta-like"/>
</dbReference>
<dbReference type="GO" id="GO:0003682">
    <property type="term" value="F:chromatin binding"/>
    <property type="evidence" value="ECO:0007669"/>
    <property type="project" value="Ensembl"/>
</dbReference>
<dbReference type="PANTHER" id="PTHR11740">
    <property type="entry name" value="CASEIN KINASE II SUBUNIT BETA"/>
    <property type="match status" value="1"/>
</dbReference>
<reference evidence="6" key="1">
    <citation type="submission" date="2019-08" db="EMBL/GenBank/DDBJ databases">
        <title>Phocoena sinus (Vaquita) genome, mPhoSin1, primary haplotype.</title>
        <authorList>
            <person name="Morin P."/>
            <person name="Mountcastle J."/>
            <person name="Fungtammasan C."/>
            <person name="Rhie A."/>
            <person name="Rojas-Bracho L."/>
            <person name="Smith C.R."/>
            <person name="Taylor B.L."/>
            <person name="Gulland F.M.D."/>
            <person name="Musser W."/>
            <person name="Houck M."/>
            <person name="Haase B."/>
            <person name="Paez S."/>
            <person name="Howe K."/>
            <person name="Torrance J."/>
            <person name="Formenti G."/>
            <person name="Phillippy A."/>
            <person name="Ryder O."/>
            <person name="Jarvis E.D."/>
            <person name="Fedrigo O."/>
        </authorList>
    </citation>
    <scope>NUCLEOTIDE SEQUENCE [LARGE SCALE GENOMIC DNA]</scope>
</reference>
<dbReference type="GO" id="GO:0005737">
    <property type="term" value="C:cytoplasm"/>
    <property type="evidence" value="ECO:0007669"/>
    <property type="project" value="Ensembl"/>
</dbReference>
<dbReference type="GO" id="GO:0005102">
    <property type="term" value="F:signaling receptor binding"/>
    <property type="evidence" value="ECO:0007669"/>
    <property type="project" value="Ensembl"/>
</dbReference>
<proteinExistence type="inferred from homology"/>
<dbReference type="Pfam" id="PF01214">
    <property type="entry name" value="CK_II_beta"/>
    <property type="match status" value="1"/>
</dbReference>
<dbReference type="GO" id="GO:0061629">
    <property type="term" value="F:RNA polymerase II-specific DNA-binding transcription factor binding"/>
    <property type="evidence" value="ECO:0007669"/>
    <property type="project" value="Ensembl"/>
</dbReference>
<sequence length="214" mass="24725">MSLTKKCYLYWFCGLHDYEFFCEVDEDSIQDKFNLSQLNDQVPHCRQALDMILDLEPDEELEDNPKQRTLIKQSAKMLYGFTQTTYILTNHGTTQMLEKYQQGEFGYCPMCTVRTSQCFPIAFLTPQVRPCTTRTAPTWAPVSLTLLFMVHAECRPKQPTNQFMSKVYSCKIHPLSYQVQFQATSNFESVKTVHLFPTPPVTLSLTVPVLPCHL</sequence>
<dbReference type="GO" id="GO:1903901">
    <property type="term" value="P:negative regulation of viral life cycle"/>
    <property type="evidence" value="ECO:0007669"/>
    <property type="project" value="Ensembl"/>
</dbReference>
<dbReference type="GO" id="GO:0032927">
    <property type="term" value="P:positive regulation of activin receptor signaling pathway"/>
    <property type="evidence" value="ECO:0007669"/>
    <property type="project" value="Ensembl"/>
</dbReference>
<reference evidence="6" key="3">
    <citation type="submission" date="2025-09" db="UniProtKB">
        <authorList>
            <consortium name="Ensembl"/>
        </authorList>
    </citation>
    <scope>IDENTIFICATION</scope>
</reference>
<dbReference type="GO" id="GO:0019904">
    <property type="term" value="F:protein domain specific binding"/>
    <property type="evidence" value="ECO:0007669"/>
    <property type="project" value="Ensembl"/>
</dbReference>
<protein>
    <recommendedName>
        <fullName evidence="2 5">Casein kinase II subunit beta</fullName>
        <shortName evidence="5">CK II beta</shortName>
    </recommendedName>
</protein>
<keyword evidence="7" id="KW-1185">Reference proteome</keyword>
<comment type="similarity">
    <text evidence="1 5">Belongs to the casein kinase 2 subunit beta family.</text>
</comment>
<dbReference type="Ensembl" id="ENSPSNT00000011971.1">
    <property type="protein sequence ID" value="ENSPSNP00000010586.1"/>
    <property type="gene ID" value="ENSPSNG00000007831.1"/>
</dbReference>
<dbReference type="GO" id="GO:0030674">
    <property type="term" value="F:protein-macromolecule adaptor activity"/>
    <property type="evidence" value="ECO:0007669"/>
    <property type="project" value="Ensembl"/>
</dbReference>
<dbReference type="GO" id="GO:0061154">
    <property type="term" value="P:endothelial tube morphogenesis"/>
    <property type="evidence" value="ECO:0007669"/>
    <property type="project" value="Ensembl"/>
</dbReference>
<dbReference type="SUPFAM" id="SSF57798">
    <property type="entry name" value="Casein kinase II beta subunit"/>
    <property type="match status" value="1"/>
</dbReference>
<evidence type="ECO:0000256" key="3">
    <source>
        <dbReference type="ARBA" id="ARBA00045844"/>
    </source>
</evidence>
<dbReference type="InterPro" id="IPR000704">
    <property type="entry name" value="Casein_kinase_II_reg-sub"/>
</dbReference>
<dbReference type="PRINTS" id="PR00472">
    <property type="entry name" value="CASNKINASEII"/>
</dbReference>
<comment type="subunit">
    <text evidence="5">Tetramer of two alpha and two beta subunits.</text>
</comment>
<dbReference type="GO" id="GO:0060391">
    <property type="term" value="P:positive regulation of SMAD protein signal transduction"/>
    <property type="evidence" value="ECO:0007669"/>
    <property type="project" value="Ensembl"/>
</dbReference>
<dbReference type="GeneTree" id="ENSGT00390000003781"/>
<dbReference type="SMART" id="SM01085">
    <property type="entry name" value="CK_II_beta"/>
    <property type="match status" value="1"/>
</dbReference>
<dbReference type="InterPro" id="IPR016149">
    <property type="entry name" value="Casein_kin_II_reg-sub_N"/>
</dbReference>
<dbReference type="GO" id="GO:0042802">
    <property type="term" value="F:identical protein binding"/>
    <property type="evidence" value="ECO:0007669"/>
    <property type="project" value="Ensembl"/>
</dbReference>
<comment type="subunit">
    <text evidence="4">Casein kinase II/CK2 is a tetramer composed of an alpha subunit, an alpha' subunit and two beta subunits. The beta subunit dimerization is mediated by zinc ions. Interacts with DYNLT2. Interacts with CD163. Also a component of a CK2-SPT16-SSRP1 complex composed of SSRP1, SUPT16H, CSNK2A1, CSNK2A2 and CSNK2B, the complex associating following UV irradiation. Interacts with MUSK; mediates phosphorylation of MUSK by CK2. Interacts with FGF1; this interaction is increased in the presence of FIBP, suggesting a possible cooperative interaction between CSNKB and FIBP in binding to FGF1. Interacts (via KSSR motif) with ARK2N. Interacts with JUN and ARK2N; mediates the interaction between ARK2N and JUN.</text>
</comment>
<dbReference type="Proteomes" id="UP000694554">
    <property type="component" value="Chromosome 3"/>
</dbReference>
<dbReference type="GO" id="GO:0032435">
    <property type="term" value="P:negative regulation of proteasomal ubiquitin-dependent protein catabolic process"/>
    <property type="evidence" value="ECO:0007669"/>
    <property type="project" value="Ensembl"/>
</dbReference>
<dbReference type="PANTHER" id="PTHR11740:SF0">
    <property type="entry name" value="CASEIN KINASE II SUBUNIT BETA"/>
    <property type="match status" value="1"/>
</dbReference>
<dbReference type="GO" id="GO:0000785">
    <property type="term" value="C:chromatin"/>
    <property type="evidence" value="ECO:0007669"/>
    <property type="project" value="Ensembl"/>
</dbReference>
<dbReference type="GO" id="GO:0043537">
    <property type="term" value="P:negative regulation of blood vessel endothelial cell migration"/>
    <property type="evidence" value="ECO:0007669"/>
    <property type="project" value="Ensembl"/>
</dbReference>
<dbReference type="GO" id="GO:0075342">
    <property type="term" value="P:symbiont-mediated disruption of host cell PML body"/>
    <property type="evidence" value="ECO:0007669"/>
    <property type="project" value="Ensembl"/>
</dbReference>
<gene>
    <name evidence="6" type="primary">CSNK2B</name>
</gene>
<dbReference type="GO" id="GO:0001650">
    <property type="term" value="C:fibrillar center"/>
    <property type="evidence" value="ECO:0007669"/>
    <property type="project" value="Ensembl"/>
</dbReference>
<dbReference type="GO" id="GO:0016605">
    <property type="term" value="C:PML body"/>
    <property type="evidence" value="ECO:0007669"/>
    <property type="project" value="Ensembl"/>
</dbReference>
<dbReference type="AlphaFoldDB" id="A0A8C9E0L9"/>
<evidence type="ECO:0000313" key="7">
    <source>
        <dbReference type="Proteomes" id="UP000694554"/>
    </source>
</evidence>